<sequence length="363" mass="42064">MKLLYITQRANEEGGVQRVLSIKTNYLIEKFGYEIAIVTQNKGNVNLFFEFNEKINFYDIELKGNKVFNLLRYKKELQKHIKQFQPDCIVVCDFALKSFSIPLLLDTKISIIFEAHGSKFNEYKVSHYFEFINELKYQYRNYCASKFSTFVALSKESLSEWNVNNAVIIPNPLWFQTDVLSDLKSKRVIAVARHSYEKGIDRLLKIWAFVSQKHSDWILEIYGKTDKNLELQNLAKKLNIEEKIVFLEPIKNIQNKYTEASILAMTSRNEALPMVLIEAMACGLPCIAYDCPVGPKAIIKDNENGFLIEDGNQNSFAEKLNLLIEDENLRIKMSQNAKSSVAKYDLDAIMKQWKNLFESIVKN</sequence>
<gene>
    <name evidence="2" type="ORF">GON26_19310</name>
</gene>
<keyword evidence="3" id="KW-1185">Reference proteome</keyword>
<dbReference type="Proteomes" id="UP000471501">
    <property type="component" value="Unassembled WGS sequence"/>
</dbReference>
<feature type="domain" description="Glycosyl transferase family 1" evidence="1">
    <location>
        <begin position="181"/>
        <end position="339"/>
    </location>
</feature>
<keyword evidence="2" id="KW-0808">Transferase</keyword>
<dbReference type="PANTHER" id="PTHR12526">
    <property type="entry name" value="GLYCOSYLTRANSFERASE"/>
    <property type="match status" value="1"/>
</dbReference>
<dbReference type="CDD" id="cd03820">
    <property type="entry name" value="GT4_AmsD-like"/>
    <property type="match status" value="1"/>
</dbReference>
<accession>A0A6I4NQ23</accession>
<dbReference type="SUPFAM" id="SSF53756">
    <property type="entry name" value="UDP-Glycosyltransferase/glycogen phosphorylase"/>
    <property type="match status" value="1"/>
</dbReference>
<organism evidence="2 3">
    <name type="scientific">Flavobacterium hydrocarbonoxydans</name>
    <dbReference type="NCBI Taxonomy" id="2683249"/>
    <lineage>
        <taxon>Bacteria</taxon>
        <taxon>Pseudomonadati</taxon>
        <taxon>Bacteroidota</taxon>
        <taxon>Flavobacteriia</taxon>
        <taxon>Flavobacteriales</taxon>
        <taxon>Flavobacteriaceae</taxon>
        <taxon>Flavobacterium</taxon>
    </lineage>
</organism>
<protein>
    <submittedName>
        <fullName evidence="2">Glycosyltransferase</fullName>
    </submittedName>
</protein>
<dbReference type="AlphaFoldDB" id="A0A6I4NQ23"/>
<evidence type="ECO:0000313" key="3">
    <source>
        <dbReference type="Proteomes" id="UP000471501"/>
    </source>
</evidence>
<reference evidence="2 3" key="1">
    <citation type="submission" date="2019-12" db="EMBL/GenBank/DDBJ databases">
        <authorList>
            <person name="Kim Y.S."/>
        </authorList>
    </citation>
    <scope>NUCLEOTIDE SEQUENCE [LARGE SCALE GENOMIC DNA]</scope>
    <source>
        <strain evidence="2 3">GA093</strain>
    </source>
</reference>
<dbReference type="GO" id="GO:0016757">
    <property type="term" value="F:glycosyltransferase activity"/>
    <property type="evidence" value="ECO:0007669"/>
    <property type="project" value="InterPro"/>
</dbReference>
<proteinExistence type="predicted"/>
<dbReference type="InterPro" id="IPR001296">
    <property type="entry name" value="Glyco_trans_1"/>
</dbReference>
<dbReference type="Pfam" id="PF00534">
    <property type="entry name" value="Glycos_transf_1"/>
    <property type="match status" value="1"/>
</dbReference>
<comment type="caution">
    <text evidence="2">The sequence shown here is derived from an EMBL/GenBank/DDBJ whole genome shotgun (WGS) entry which is preliminary data.</text>
</comment>
<evidence type="ECO:0000313" key="2">
    <source>
        <dbReference type="EMBL" id="MWB96518.1"/>
    </source>
</evidence>
<dbReference type="PANTHER" id="PTHR12526:SF630">
    <property type="entry name" value="GLYCOSYLTRANSFERASE"/>
    <property type="match status" value="1"/>
</dbReference>
<name>A0A6I4NQ23_9FLAO</name>
<dbReference type="EMBL" id="WSTB01000014">
    <property type="protein sequence ID" value="MWB96518.1"/>
    <property type="molecule type" value="Genomic_DNA"/>
</dbReference>
<evidence type="ECO:0000259" key="1">
    <source>
        <dbReference type="Pfam" id="PF00534"/>
    </source>
</evidence>
<dbReference type="Gene3D" id="3.40.50.2000">
    <property type="entry name" value="Glycogen Phosphorylase B"/>
    <property type="match status" value="2"/>
</dbReference>
<dbReference type="RefSeq" id="WP_160376413.1">
    <property type="nucleotide sequence ID" value="NZ_WSTB01000014.1"/>
</dbReference>